<dbReference type="Gene3D" id="1.20.1560.10">
    <property type="entry name" value="ABC transporter type 1, transmembrane domain"/>
    <property type="match status" value="2"/>
</dbReference>
<feature type="transmembrane region" description="Helical" evidence="14">
    <location>
        <begin position="232"/>
        <end position="253"/>
    </location>
</feature>
<feature type="transmembrane region" description="Helical" evidence="14">
    <location>
        <begin position="708"/>
        <end position="729"/>
    </location>
</feature>
<dbReference type="FunFam" id="3.40.50.300:FF:000630">
    <property type="entry name" value="ATP-binding cassette (ABC) transporter, putative"/>
    <property type="match status" value="1"/>
</dbReference>
<dbReference type="SUPFAM" id="SSF90123">
    <property type="entry name" value="ABC transporter transmembrane region"/>
    <property type="match status" value="2"/>
</dbReference>
<feature type="transmembrane region" description="Helical" evidence="14">
    <location>
        <begin position="755"/>
        <end position="777"/>
    </location>
</feature>
<organism evidence="17 18">
    <name type="scientific">Kalanchoe fedtschenkoi</name>
    <name type="common">Lavender scallops</name>
    <name type="synonym">South American air plant</name>
    <dbReference type="NCBI Taxonomy" id="63787"/>
    <lineage>
        <taxon>Eukaryota</taxon>
        <taxon>Viridiplantae</taxon>
        <taxon>Streptophyta</taxon>
        <taxon>Embryophyta</taxon>
        <taxon>Tracheophyta</taxon>
        <taxon>Spermatophyta</taxon>
        <taxon>Magnoliopsida</taxon>
        <taxon>eudicotyledons</taxon>
        <taxon>Gunneridae</taxon>
        <taxon>Pentapetalae</taxon>
        <taxon>Saxifragales</taxon>
        <taxon>Crassulaceae</taxon>
        <taxon>Kalanchoe</taxon>
    </lineage>
</organism>
<dbReference type="Pfam" id="PF00664">
    <property type="entry name" value="ABC_membrane"/>
    <property type="match status" value="2"/>
</dbReference>
<accession>A0A7N0ZU15</accession>
<dbReference type="InterPro" id="IPR036640">
    <property type="entry name" value="ABC1_TM_sf"/>
</dbReference>
<evidence type="ECO:0000256" key="13">
    <source>
        <dbReference type="SAM" id="MobiDB-lite"/>
    </source>
</evidence>
<keyword evidence="4" id="KW-0813">Transport</keyword>
<feature type="transmembrane region" description="Helical" evidence="14">
    <location>
        <begin position="353"/>
        <end position="381"/>
    </location>
</feature>
<dbReference type="SMART" id="SM00382">
    <property type="entry name" value="AAA"/>
    <property type="match status" value="2"/>
</dbReference>
<feature type="domain" description="ABC transporter" evidence="15">
    <location>
        <begin position="427"/>
        <end position="654"/>
    </location>
</feature>
<evidence type="ECO:0000256" key="4">
    <source>
        <dbReference type="ARBA" id="ARBA00022448"/>
    </source>
</evidence>
<name>A0A7N0ZU15_KALFE</name>
<evidence type="ECO:0000256" key="1">
    <source>
        <dbReference type="ARBA" id="ARBA00004370"/>
    </source>
</evidence>
<evidence type="ECO:0000256" key="10">
    <source>
        <dbReference type="ARBA" id="ARBA00022989"/>
    </source>
</evidence>
<evidence type="ECO:0000256" key="8">
    <source>
        <dbReference type="ARBA" id="ARBA00022840"/>
    </source>
</evidence>
<dbReference type="AlphaFoldDB" id="A0A7N0ZU15"/>
<dbReference type="CDD" id="cd18598">
    <property type="entry name" value="ABC_6TM_MRP7_D1_like"/>
    <property type="match status" value="1"/>
</dbReference>
<dbReference type="SUPFAM" id="SSF52540">
    <property type="entry name" value="P-loop containing nucleoside triphosphate hydrolases"/>
    <property type="match status" value="2"/>
</dbReference>
<keyword evidence="5 14" id="KW-0812">Transmembrane</keyword>
<dbReference type="PROSITE" id="PS50893">
    <property type="entry name" value="ABC_TRANSPORTER_2"/>
    <property type="match status" value="2"/>
</dbReference>
<keyword evidence="11 14" id="KW-0472">Membrane</keyword>
<dbReference type="EnsemblPlants" id="Kaladp0036s0124.1.v1.1">
    <property type="protein sequence ID" value="Kaladp0036s0124.1.v1.1"/>
    <property type="gene ID" value="Kaladp0036s0124.v1.1"/>
</dbReference>
<evidence type="ECO:0000256" key="5">
    <source>
        <dbReference type="ARBA" id="ARBA00022692"/>
    </source>
</evidence>
<feature type="transmembrane region" description="Helical" evidence="14">
    <location>
        <begin position="947"/>
        <end position="966"/>
    </location>
</feature>
<comment type="subcellular location">
    <subcellularLocation>
        <location evidence="1">Membrane</location>
    </subcellularLocation>
</comment>
<comment type="similarity">
    <text evidence="2">Belongs to the ABC transporter superfamily. ABCC family. Conjugate transporter (TC 3.A.1.208) subfamily.</text>
</comment>
<dbReference type="EC" id="7.6.2.2" evidence="3"/>
<dbReference type="PANTHER" id="PTHR24223:SF330">
    <property type="entry name" value="ATP-BINDING CASSETTE SUB-FAMILY C MEMBER 10"/>
    <property type="match status" value="1"/>
</dbReference>
<feature type="compositionally biased region" description="Low complexity" evidence="13">
    <location>
        <begin position="14"/>
        <end position="23"/>
    </location>
</feature>
<feature type="region of interest" description="Disordered" evidence="13">
    <location>
        <begin position="1"/>
        <end position="23"/>
    </location>
</feature>
<keyword evidence="10 14" id="KW-1133">Transmembrane helix</keyword>
<dbReference type="InterPro" id="IPR027417">
    <property type="entry name" value="P-loop_NTPase"/>
</dbReference>
<dbReference type="GO" id="GO:0008559">
    <property type="term" value="F:ABC-type xenobiotic transporter activity"/>
    <property type="evidence" value="ECO:0007669"/>
    <property type="project" value="UniProtKB-EC"/>
</dbReference>
<keyword evidence="8" id="KW-0067">ATP-binding</keyword>
<dbReference type="PROSITE" id="PS00211">
    <property type="entry name" value="ABC_TRANSPORTER_1"/>
    <property type="match status" value="1"/>
</dbReference>
<protein>
    <recommendedName>
        <fullName evidence="3">ABC-type xenobiotic transporter</fullName>
        <ecNumber evidence="3">7.6.2.2</ecNumber>
    </recommendedName>
</protein>
<evidence type="ECO:0000256" key="7">
    <source>
        <dbReference type="ARBA" id="ARBA00022741"/>
    </source>
</evidence>
<dbReference type="InterPro" id="IPR003439">
    <property type="entry name" value="ABC_transporter-like_ATP-bd"/>
</dbReference>
<evidence type="ECO:0000256" key="2">
    <source>
        <dbReference type="ARBA" id="ARBA00009726"/>
    </source>
</evidence>
<feature type="domain" description="ABC transporter" evidence="15">
    <location>
        <begin position="1039"/>
        <end position="1272"/>
    </location>
</feature>
<dbReference type="InterPro" id="IPR011527">
    <property type="entry name" value="ABC1_TM_dom"/>
</dbReference>
<dbReference type="Gramene" id="Kaladp0036s0124.1.v1.1">
    <property type="protein sequence ID" value="Kaladp0036s0124.1.v1.1"/>
    <property type="gene ID" value="Kaladp0036s0124.v1.1"/>
</dbReference>
<evidence type="ECO:0000256" key="3">
    <source>
        <dbReference type="ARBA" id="ARBA00012191"/>
    </source>
</evidence>
<keyword evidence="9" id="KW-1278">Translocase</keyword>
<proteinExistence type="inferred from homology"/>
<feature type="transmembrane region" description="Helical" evidence="14">
    <location>
        <begin position="978"/>
        <end position="1000"/>
    </location>
</feature>
<dbReference type="GO" id="GO:0005524">
    <property type="term" value="F:ATP binding"/>
    <property type="evidence" value="ECO:0007669"/>
    <property type="project" value="UniProtKB-KW"/>
</dbReference>
<dbReference type="GO" id="GO:0016020">
    <property type="term" value="C:membrane"/>
    <property type="evidence" value="ECO:0007669"/>
    <property type="project" value="UniProtKB-SubCell"/>
</dbReference>
<dbReference type="CDD" id="cd03244">
    <property type="entry name" value="ABCC_MRP_domain2"/>
    <property type="match status" value="1"/>
</dbReference>
<dbReference type="CDD" id="cd03250">
    <property type="entry name" value="ABCC_MRP_domain1"/>
    <property type="match status" value="1"/>
</dbReference>
<feature type="transmembrane region" description="Helical" evidence="14">
    <location>
        <begin position="831"/>
        <end position="850"/>
    </location>
</feature>
<dbReference type="CDD" id="cd18605">
    <property type="entry name" value="ABC_6TM_MRP7_D2_like"/>
    <property type="match status" value="1"/>
</dbReference>
<evidence type="ECO:0000313" key="17">
    <source>
        <dbReference type="EnsemblPlants" id="Kaladp0036s0124.1.v1.1"/>
    </source>
</evidence>
<dbReference type="OMA" id="PYAWPSQ"/>
<keyword evidence="6" id="KW-0677">Repeat</keyword>
<keyword evidence="18" id="KW-1185">Reference proteome</keyword>
<dbReference type="PROSITE" id="PS50929">
    <property type="entry name" value="ABC_TM1F"/>
    <property type="match status" value="2"/>
</dbReference>
<evidence type="ECO:0000256" key="12">
    <source>
        <dbReference type="ARBA" id="ARBA00034018"/>
    </source>
</evidence>
<feature type="transmembrane region" description="Helical" evidence="14">
    <location>
        <begin position="323"/>
        <end position="347"/>
    </location>
</feature>
<dbReference type="FunFam" id="1.20.1560.10:FF:000037">
    <property type="entry name" value="ATP-binding cassette subfamily C member 10"/>
    <property type="match status" value="1"/>
</dbReference>
<evidence type="ECO:0000259" key="15">
    <source>
        <dbReference type="PROSITE" id="PS50893"/>
    </source>
</evidence>
<feature type="domain" description="ABC transmembrane type-1" evidence="16">
    <location>
        <begin position="103"/>
        <end position="382"/>
    </location>
</feature>
<dbReference type="InterPro" id="IPR050173">
    <property type="entry name" value="ABC_transporter_C-like"/>
</dbReference>
<dbReference type="InterPro" id="IPR003593">
    <property type="entry name" value="AAA+_ATPase"/>
</dbReference>
<evidence type="ECO:0000256" key="9">
    <source>
        <dbReference type="ARBA" id="ARBA00022967"/>
    </source>
</evidence>
<sequence>MEEPLLGDPEDPRPSSTRRGPTSSYSFTRLITFKFIDPVLTTGAVRQLQFNDLLELPSELEPAACYSKLSSCLGEAQPLNDNTHSSHPSLLKSICHAYGRQYIQLGVLKLLNDSIGFVGPLLLNKLIRFLQQGSHGSNGFIVAMGLGCVSVSKSFFDTQYTYHLAKLKLKLRSGIMLMIFNKCLSITLAERNKFSEGEIQTYMSIDADRVVNLCNSFHDLWSLPLQIGIALYMLYTQVRFAFISGVAIIILLIPVNKWISNLIANATKEMMKQKDERIGRTAELLTHIRTLKMYGWELLFTDWLMKTRSLEVKHLSTRKYLDAWCVFFWAATPTLFSLCTFGLFILMGNQLDAATVFTCLALFNILISPLNSFPWVINGLIDAVISTKRLSMFVAYSGYGLNAEKGNEVSLSSTSTQLLSEIDECAVLVDGACCSWSTNDEIGKLWALDHVTLSFPKGSLVAITGEVGSGKSSLLNAILGETLLIHGSIRSHGSKAYVPQVPWILSGTIRSNILLGKAFDPQRYSNILRACALDVDISQLVAGDMTLVAEKGNNLSGGQKSRIAVARAIYHECDIFLLDDVLSAVDAHVASCILNNAILGPLMNQQTRILCTHSPQAISSADMIVLMERGHVKWVGNSQDFSMSFSEYPSVEVSDNGSDIDHHRPALGVGQSRSLEKDVVYINESEKEIVEEEQRMKGRVEISVYKKYAGFCGWFITAIICMSAIAMQATRNGNDLWLSYWVDTVDSARAVDSTLSYLVILSTFCLVNSLLTLTRAFSFAYGGLRAAVLMHDKLIMKLVGAPVSFFDDTPGGRILNRFSSDLYTIDDSLPFILNILLANSVALLGIVAVLSYVQVTFLVVLLPFWFLYSKLQFYYRSTSREIRRLDSVSRSPIYASFTETLDGSSTIRALKSQDHFLVKFNEQVALYNKTSYSEVTASLWLSLRLQLLGAFIISFVAVMAVVGSHANLPVRLGTPGQVGLALSYAAPIVSLLGSFLTSFAETEKEMVSVERVMQYMNIPQEELHEKEPVVSAWPLEGHIEFRNVTLRYRPSLPAALRDLTFSIEGGHQVGVIGRTGAGKSSILNALFRLAPICGGHILVDGTNIIDVSLRDLRMHFAVVPQTPFLFEGSLRDNLDPFKMNDDTSIWNALKKCHIKNKVAAAGGLDVSLKEPRTLFSIGQRQLICLARAFLKSSKVLCLDECTASVDTDTAAVIQNAISSECRGTTVITIAHRISTISKMDDVLILSGGILVEQGNPLVLLQDESSIFSSFAKASNL</sequence>
<dbReference type="Pfam" id="PF00005">
    <property type="entry name" value="ABC_tran"/>
    <property type="match status" value="2"/>
</dbReference>
<evidence type="ECO:0000256" key="6">
    <source>
        <dbReference type="ARBA" id="ARBA00022737"/>
    </source>
</evidence>
<dbReference type="FunFam" id="1.20.1560.10:FF:000002">
    <property type="entry name" value="ABC transporter C family member 5"/>
    <property type="match status" value="1"/>
</dbReference>
<dbReference type="PANTHER" id="PTHR24223">
    <property type="entry name" value="ATP-BINDING CASSETTE SUB-FAMILY C"/>
    <property type="match status" value="1"/>
</dbReference>
<dbReference type="Proteomes" id="UP000594263">
    <property type="component" value="Unplaced"/>
</dbReference>
<evidence type="ECO:0000259" key="16">
    <source>
        <dbReference type="PROSITE" id="PS50929"/>
    </source>
</evidence>
<feature type="domain" description="ABC transmembrane type-1" evidence="16">
    <location>
        <begin position="718"/>
        <end position="1004"/>
    </location>
</feature>
<evidence type="ECO:0000256" key="11">
    <source>
        <dbReference type="ARBA" id="ARBA00023136"/>
    </source>
</evidence>
<dbReference type="FunFam" id="3.40.50.300:FF:000973">
    <property type="entry name" value="Multidrug resistance-associated protein 4"/>
    <property type="match status" value="1"/>
</dbReference>
<comment type="catalytic activity">
    <reaction evidence="12">
        <text>ATP + H2O + xenobioticSide 1 = ADP + phosphate + xenobioticSide 2.</text>
        <dbReference type="EC" id="7.6.2.2"/>
    </reaction>
</comment>
<dbReference type="GO" id="GO:0016887">
    <property type="term" value="F:ATP hydrolysis activity"/>
    <property type="evidence" value="ECO:0007669"/>
    <property type="project" value="InterPro"/>
</dbReference>
<keyword evidence="7" id="KW-0547">Nucleotide-binding</keyword>
<dbReference type="InterPro" id="IPR017871">
    <property type="entry name" value="ABC_transporter-like_CS"/>
</dbReference>
<reference evidence="17" key="1">
    <citation type="submission" date="2021-01" db="UniProtKB">
        <authorList>
            <consortium name="EnsemblPlants"/>
        </authorList>
    </citation>
    <scope>IDENTIFICATION</scope>
</reference>
<evidence type="ECO:0000256" key="14">
    <source>
        <dbReference type="SAM" id="Phobius"/>
    </source>
</evidence>
<dbReference type="Gene3D" id="3.40.50.300">
    <property type="entry name" value="P-loop containing nucleotide triphosphate hydrolases"/>
    <property type="match status" value="2"/>
</dbReference>
<feature type="transmembrane region" description="Helical" evidence="14">
    <location>
        <begin position="856"/>
        <end position="875"/>
    </location>
</feature>
<evidence type="ECO:0000313" key="18">
    <source>
        <dbReference type="Proteomes" id="UP000594263"/>
    </source>
</evidence>